<evidence type="ECO:0000313" key="3">
    <source>
        <dbReference type="Proteomes" id="UP000314294"/>
    </source>
</evidence>
<accession>A0A4Z2GG01</accession>
<feature type="compositionally biased region" description="Basic and acidic residues" evidence="1">
    <location>
        <begin position="212"/>
        <end position="226"/>
    </location>
</feature>
<keyword evidence="3" id="KW-1185">Reference proteome</keyword>
<reference evidence="2 3" key="1">
    <citation type="submission" date="2019-03" db="EMBL/GenBank/DDBJ databases">
        <title>First draft genome of Liparis tanakae, snailfish: a comprehensive survey of snailfish specific genes.</title>
        <authorList>
            <person name="Kim W."/>
            <person name="Song I."/>
            <person name="Jeong J.-H."/>
            <person name="Kim D."/>
            <person name="Kim S."/>
            <person name="Ryu S."/>
            <person name="Song J.Y."/>
            <person name="Lee S.K."/>
        </authorList>
    </citation>
    <scope>NUCLEOTIDE SEQUENCE [LARGE SCALE GENOMIC DNA]</scope>
    <source>
        <tissue evidence="2">Muscle</tissue>
    </source>
</reference>
<dbReference type="Proteomes" id="UP000314294">
    <property type="component" value="Unassembled WGS sequence"/>
</dbReference>
<name>A0A4Z2GG01_9TELE</name>
<evidence type="ECO:0000256" key="1">
    <source>
        <dbReference type="SAM" id="MobiDB-lite"/>
    </source>
</evidence>
<comment type="caution">
    <text evidence="2">The sequence shown here is derived from an EMBL/GenBank/DDBJ whole genome shotgun (WGS) entry which is preliminary data.</text>
</comment>
<organism evidence="2 3">
    <name type="scientific">Liparis tanakae</name>
    <name type="common">Tanaka's snailfish</name>
    <dbReference type="NCBI Taxonomy" id="230148"/>
    <lineage>
        <taxon>Eukaryota</taxon>
        <taxon>Metazoa</taxon>
        <taxon>Chordata</taxon>
        <taxon>Craniata</taxon>
        <taxon>Vertebrata</taxon>
        <taxon>Euteleostomi</taxon>
        <taxon>Actinopterygii</taxon>
        <taxon>Neopterygii</taxon>
        <taxon>Teleostei</taxon>
        <taxon>Neoteleostei</taxon>
        <taxon>Acanthomorphata</taxon>
        <taxon>Eupercaria</taxon>
        <taxon>Perciformes</taxon>
        <taxon>Cottioidei</taxon>
        <taxon>Cottales</taxon>
        <taxon>Liparidae</taxon>
        <taxon>Liparis</taxon>
    </lineage>
</organism>
<evidence type="ECO:0000313" key="2">
    <source>
        <dbReference type="EMBL" id="TNN52468.1"/>
    </source>
</evidence>
<proteinExistence type="predicted"/>
<protein>
    <submittedName>
        <fullName evidence="2">Uncharacterized protein</fullName>
    </submittedName>
</protein>
<dbReference type="EMBL" id="SRLO01000546">
    <property type="protein sequence ID" value="TNN52468.1"/>
    <property type="molecule type" value="Genomic_DNA"/>
</dbReference>
<feature type="region of interest" description="Disordered" evidence="1">
    <location>
        <begin position="205"/>
        <end position="226"/>
    </location>
</feature>
<gene>
    <name evidence="2" type="ORF">EYF80_037327</name>
</gene>
<sequence>MNHSPCLGISGCSNYCRKEDLGKAPLASQHRMSLGSMGMQSAPAGLALRRGQFGSIQEAGEAGGSRVMRWSLSGGGGGSACHAQVFCLQMILLSGCSRQIGKVKAGFVLGALQQSHRVLLGLQQVREHGERGHGGELGRQLGDGAAGQGQRRVAQCPLVQVDGVEGAEAVDAVEMVCRQLEAGGALEEGVVSKLEGRVERDRCWESLAAHGGDTEPNRSSDGERKH</sequence>
<dbReference type="AlphaFoldDB" id="A0A4Z2GG01"/>